<dbReference type="EMBL" id="RKHO01000001">
    <property type="protein sequence ID" value="ROR91765.1"/>
    <property type="molecule type" value="Genomic_DNA"/>
</dbReference>
<evidence type="ECO:0000313" key="1">
    <source>
        <dbReference type="EMBL" id="ROR91765.1"/>
    </source>
</evidence>
<gene>
    <name evidence="1" type="ORF">EDD33_2640</name>
</gene>
<dbReference type="RefSeq" id="WP_170169815.1">
    <property type="nucleotide sequence ID" value="NZ_RKHO01000001.1"/>
</dbReference>
<organism evidence="1 2">
    <name type="scientific">Nocardioides aurantiacus</name>
    <dbReference type="NCBI Taxonomy" id="86796"/>
    <lineage>
        <taxon>Bacteria</taxon>
        <taxon>Bacillati</taxon>
        <taxon>Actinomycetota</taxon>
        <taxon>Actinomycetes</taxon>
        <taxon>Propionibacteriales</taxon>
        <taxon>Nocardioidaceae</taxon>
        <taxon>Nocardioides</taxon>
    </lineage>
</organism>
<reference evidence="1 2" key="1">
    <citation type="submission" date="2018-11" db="EMBL/GenBank/DDBJ databases">
        <title>Sequencing the genomes of 1000 actinobacteria strains.</title>
        <authorList>
            <person name="Klenk H.-P."/>
        </authorList>
    </citation>
    <scope>NUCLEOTIDE SEQUENCE [LARGE SCALE GENOMIC DNA]</scope>
    <source>
        <strain evidence="1 2">DSM 12652</strain>
    </source>
</reference>
<keyword evidence="2" id="KW-1185">Reference proteome</keyword>
<proteinExistence type="predicted"/>
<comment type="caution">
    <text evidence="1">The sequence shown here is derived from an EMBL/GenBank/DDBJ whole genome shotgun (WGS) entry which is preliminary data.</text>
</comment>
<accession>A0A3N2CW34</accession>
<evidence type="ECO:0000313" key="2">
    <source>
        <dbReference type="Proteomes" id="UP000281738"/>
    </source>
</evidence>
<sequence>MAASKKLAVYVTVDGQQYGPDSDVPAEVAKQIDNPDVWAQAEKSDGK</sequence>
<name>A0A3N2CW34_9ACTN</name>
<dbReference type="Proteomes" id="UP000281738">
    <property type="component" value="Unassembled WGS sequence"/>
</dbReference>
<protein>
    <submittedName>
        <fullName evidence="1">Uncharacterized protein</fullName>
    </submittedName>
</protein>
<dbReference type="AlphaFoldDB" id="A0A3N2CW34"/>